<dbReference type="OrthoDB" id="1652964at2759"/>
<dbReference type="GO" id="GO:0004496">
    <property type="term" value="F:mevalonate kinase activity"/>
    <property type="evidence" value="ECO:0007669"/>
    <property type="project" value="UniProtKB-EC"/>
</dbReference>
<dbReference type="InterPro" id="IPR006205">
    <property type="entry name" value="Mev_gal_kin"/>
</dbReference>
<feature type="domain" description="GHMP kinase C-terminal" evidence="12">
    <location>
        <begin position="231"/>
        <end position="311"/>
    </location>
</feature>
<dbReference type="Pfam" id="PF08544">
    <property type="entry name" value="GHMP_kinases_C"/>
    <property type="match status" value="1"/>
</dbReference>
<keyword evidence="6 10" id="KW-0067">ATP-binding</keyword>
<dbReference type="SUPFAM" id="SSF54211">
    <property type="entry name" value="Ribosomal protein S5 domain 2-like"/>
    <property type="match status" value="1"/>
</dbReference>
<dbReference type="InterPro" id="IPR036554">
    <property type="entry name" value="GHMP_kinase_C_sf"/>
</dbReference>
<dbReference type="Pfam" id="PF00288">
    <property type="entry name" value="GHMP_kinases_N"/>
    <property type="match status" value="1"/>
</dbReference>
<comment type="similarity">
    <text evidence="10">Belongs to the GHMP kinase family. Mevalonate kinase subfamily.</text>
</comment>
<sequence>MRRAVVERTEQEHIGFGKVILFGEHFVVYGAEALVAGIQEYTSCRLELTRGRPGVSVVDERPAVPGYIVEKAEEQRLAHSLVFRHLNIDTTVDGVCIHLGGSLVPSSGIGASASDVVSLSRALSEMYGLGLSEQEVNHSAFVGEGGYHGTPSGVDNTAATFGGLISYRRDDGKAVFSRVSFLRPLFLVVCSTGITASTTKVVGEVRKLKEEKPAWFTALLEHYSACVGEAKAAIENGNMVRLGELMNRNHTLCQELTVSCAELDTIVNFCRENGALGAKMSGTGRGGLVVALAADAAQSDRIADAVRQRCPAAKFVWKYSVFPKESAV</sequence>
<dbReference type="InterPro" id="IPR014721">
    <property type="entry name" value="Ribsml_uS5_D2-typ_fold_subgr"/>
</dbReference>
<dbReference type="InterPro" id="IPR020568">
    <property type="entry name" value="Ribosomal_Su5_D2-typ_SF"/>
</dbReference>
<evidence type="ECO:0000256" key="4">
    <source>
        <dbReference type="ARBA" id="ARBA00022741"/>
    </source>
</evidence>
<organism evidence="13 14">
    <name type="scientific">Trypanosoma rangeli SC58</name>
    <dbReference type="NCBI Taxonomy" id="429131"/>
    <lineage>
        <taxon>Eukaryota</taxon>
        <taxon>Discoba</taxon>
        <taxon>Euglenozoa</taxon>
        <taxon>Kinetoplastea</taxon>
        <taxon>Metakinetoplastina</taxon>
        <taxon>Trypanosomatida</taxon>
        <taxon>Trypanosomatidae</taxon>
        <taxon>Trypanosoma</taxon>
        <taxon>Herpetosoma</taxon>
    </lineage>
</organism>
<dbReference type="PANTHER" id="PTHR43290">
    <property type="entry name" value="MEVALONATE KINASE"/>
    <property type="match status" value="1"/>
</dbReference>
<comment type="catalytic activity">
    <reaction evidence="10">
        <text>(R)-mevalonate + ATP = (R)-5-phosphomevalonate + ADP + H(+)</text>
        <dbReference type="Rhea" id="RHEA:17065"/>
        <dbReference type="ChEBI" id="CHEBI:15378"/>
        <dbReference type="ChEBI" id="CHEBI:30616"/>
        <dbReference type="ChEBI" id="CHEBI:36464"/>
        <dbReference type="ChEBI" id="CHEBI:58146"/>
        <dbReference type="ChEBI" id="CHEBI:456216"/>
        <dbReference type="EC" id="2.7.1.36"/>
    </reaction>
</comment>
<dbReference type="VEuPathDB" id="TriTrypDB:TRSC58_04986"/>
<keyword evidence="8 10" id="KW-0443">Lipid metabolism</keyword>
<keyword evidence="14" id="KW-1185">Reference proteome</keyword>
<dbReference type="PRINTS" id="PR00959">
    <property type="entry name" value="MEVGALKINASE"/>
</dbReference>
<gene>
    <name evidence="13" type="ORF">TRSC58_04986</name>
</gene>
<dbReference type="GO" id="GO:0005829">
    <property type="term" value="C:cytosol"/>
    <property type="evidence" value="ECO:0007669"/>
    <property type="project" value="TreeGrafter"/>
</dbReference>
<dbReference type="InterPro" id="IPR013750">
    <property type="entry name" value="GHMP_kinase_C_dom"/>
</dbReference>
<evidence type="ECO:0000259" key="12">
    <source>
        <dbReference type="Pfam" id="PF08544"/>
    </source>
</evidence>
<proteinExistence type="inferred from homology"/>
<evidence type="ECO:0000313" key="13">
    <source>
        <dbReference type="EMBL" id="ESL07326.1"/>
    </source>
</evidence>
<evidence type="ECO:0000259" key="11">
    <source>
        <dbReference type="Pfam" id="PF00288"/>
    </source>
</evidence>
<feature type="domain" description="GHMP kinase N-terminal" evidence="11">
    <location>
        <begin position="82"/>
        <end position="163"/>
    </location>
</feature>
<keyword evidence="10" id="KW-0753">Steroid metabolism</keyword>
<dbReference type="EC" id="2.7.1.36" evidence="10"/>
<evidence type="ECO:0000256" key="6">
    <source>
        <dbReference type="ARBA" id="ARBA00022840"/>
    </source>
</evidence>
<comment type="subcellular location">
    <subcellularLocation>
        <location evidence="10">Cytoplasm</location>
    </subcellularLocation>
</comment>
<dbReference type="UniPathway" id="UPA00057">
    <property type="reaction ID" value="UER00098"/>
</dbReference>
<comment type="pathway">
    <text evidence="9 10">Isoprenoid biosynthesis; isopentenyl diphosphate biosynthesis via mevalonate pathway; isopentenyl diphosphate from (R)-mevalonate: step 1/3.</text>
</comment>
<evidence type="ECO:0000256" key="5">
    <source>
        <dbReference type="ARBA" id="ARBA00022777"/>
    </source>
</evidence>
<keyword evidence="3 10" id="KW-0808">Transferase</keyword>
<dbReference type="Proteomes" id="UP000031737">
    <property type="component" value="Unassembled WGS sequence"/>
</dbReference>
<evidence type="ECO:0000256" key="7">
    <source>
        <dbReference type="ARBA" id="ARBA00022842"/>
    </source>
</evidence>
<keyword evidence="7" id="KW-0460">Magnesium</keyword>
<dbReference type="EMBL" id="AUPL01004986">
    <property type="protein sequence ID" value="ESL07326.1"/>
    <property type="molecule type" value="Genomic_DNA"/>
</dbReference>
<dbReference type="PANTHER" id="PTHR43290:SF2">
    <property type="entry name" value="MEVALONATE KINASE"/>
    <property type="match status" value="1"/>
</dbReference>
<keyword evidence="10" id="KW-1207">Sterol metabolism</keyword>
<evidence type="ECO:0000256" key="8">
    <source>
        <dbReference type="ARBA" id="ARBA00023098"/>
    </source>
</evidence>
<evidence type="ECO:0000313" key="14">
    <source>
        <dbReference type="Proteomes" id="UP000031737"/>
    </source>
</evidence>
<evidence type="ECO:0000256" key="2">
    <source>
        <dbReference type="ARBA" id="ARBA00022516"/>
    </source>
</evidence>
<dbReference type="FunFam" id="3.30.70.890:FF:000024">
    <property type="entry name" value="Mevalonate kinase"/>
    <property type="match status" value="1"/>
</dbReference>
<comment type="caution">
    <text evidence="13">The sequence shown here is derived from an EMBL/GenBank/DDBJ whole genome shotgun (WGS) entry which is preliminary data.</text>
</comment>
<dbReference type="AlphaFoldDB" id="A0A061IZL3"/>
<evidence type="ECO:0000256" key="1">
    <source>
        <dbReference type="ARBA" id="ARBA00022490"/>
    </source>
</evidence>
<dbReference type="GO" id="GO:0005524">
    <property type="term" value="F:ATP binding"/>
    <property type="evidence" value="ECO:0007669"/>
    <property type="project" value="UniProtKB-KW"/>
</dbReference>
<dbReference type="FunFam" id="3.30.230.10:FF:000127">
    <property type="entry name" value="Mevalonate kinase"/>
    <property type="match status" value="1"/>
</dbReference>
<keyword evidence="4 10" id="KW-0547">Nucleotide-binding</keyword>
<dbReference type="SUPFAM" id="SSF55060">
    <property type="entry name" value="GHMP Kinase, C-terminal domain"/>
    <property type="match status" value="1"/>
</dbReference>
<keyword evidence="10" id="KW-0752">Steroid biosynthesis</keyword>
<name>A0A061IZL3_TRYRA</name>
<evidence type="ECO:0000256" key="3">
    <source>
        <dbReference type="ARBA" id="ARBA00022679"/>
    </source>
</evidence>
<dbReference type="Gene3D" id="3.30.230.10">
    <property type="match status" value="1"/>
</dbReference>
<keyword evidence="10" id="KW-0756">Sterol biosynthesis</keyword>
<reference evidence="13 14" key="1">
    <citation type="submission" date="2013-07" db="EMBL/GenBank/DDBJ databases">
        <authorList>
            <person name="Stoco P.H."/>
            <person name="Wagner G."/>
            <person name="Gerber A."/>
            <person name="Zaha A."/>
            <person name="Thompson C."/>
            <person name="Bartholomeu D.C."/>
            <person name="Luckemeyer D.D."/>
            <person name="Bahia D."/>
            <person name="Loreto E."/>
            <person name="Prestes E.B."/>
            <person name="Lima F.M."/>
            <person name="Rodrigues-Luiz G."/>
            <person name="Vallejo G.A."/>
            <person name="Filho J.F."/>
            <person name="Monteiro K.M."/>
            <person name="Tyler K.M."/>
            <person name="de Almeida L.G."/>
            <person name="Ortiz M.F."/>
            <person name="Siervo M.A."/>
            <person name="de Moraes M.H."/>
            <person name="Cunha O.L."/>
            <person name="Mendonca-Neto R."/>
            <person name="Silva R."/>
            <person name="Teixeira S.M."/>
            <person name="Murta S.M."/>
            <person name="Sincero T.C."/>
            <person name="Mendes T.A."/>
            <person name="Urmenyi T.P."/>
            <person name="Silva V.G."/>
            <person name="da Rocha W.D."/>
            <person name="Andersson B."/>
            <person name="Romanha A.J."/>
            <person name="Steindel M."/>
            <person name="de Vasconcelos A.T."/>
            <person name="Grisard E.C."/>
        </authorList>
    </citation>
    <scope>NUCLEOTIDE SEQUENCE [LARGE SCALE GENOMIC DNA]</scope>
    <source>
        <strain evidence="13 14">SC58</strain>
    </source>
</reference>
<protein>
    <recommendedName>
        <fullName evidence="10">Mevalonate kinase</fullName>
        <shortName evidence="10">MK</shortName>
        <ecNumber evidence="10">2.7.1.36</ecNumber>
    </recommendedName>
</protein>
<evidence type="ECO:0000256" key="9">
    <source>
        <dbReference type="ARBA" id="ARBA00029438"/>
    </source>
</evidence>
<keyword evidence="2 10" id="KW-0444">Lipid biosynthesis</keyword>
<dbReference type="InterPro" id="IPR006204">
    <property type="entry name" value="GHMP_kinase_N_dom"/>
</dbReference>
<evidence type="ECO:0000256" key="10">
    <source>
        <dbReference type="RuleBase" id="RU363087"/>
    </source>
</evidence>
<keyword evidence="1 10" id="KW-0963">Cytoplasm</keyword>
<keyword evidence="5 10" id="KW-0418">Kinase</keyword>
<accession>A0A061IZL3</accession>
<dbReference type="GO" id="GO:0019287">
    <property type="term" value="P:isopentenyl diphosphate biosynthetic process, mevalonate pathway"/>
    <property type="evidence" value="ECO:0007669"/>
    <property type="project" value="UniProtKB-UniPathway"/>
</dbReference>
<dbReference type="NCBIfam" id="TIGR00549">
    <property type="entry name" value="mevalon_kin"/>
    <property type="match status" value="1"/>
</dbReference>
<dbReference type="GO" id="GO:0016126">
    <property type="term" value="P:sterol biosynthetic process"/>
    <property type="evidence" value="ECO:0007669"/>
    <property type="project" value="UniProtKB-KW"/>
</dbReference>
<dbReference type="Gene3D" id="3.30.70.890">
    <property type="entry name" value="GHMP kinase, C-terminal domain"/>
    <property type="match status" value="1"/>
</dbReference>